<feature type="compositionally biased region" description="Polar residues" evidence="1">
    <location>
        <begin position="1"/>
        <end position="28"/>
    </location>
</feature>
<keyword evidence="3" id="KW-1185">Reference proteome</keyword>
<dbReference type="Proteomes" id="UP001341840">
    <property type="component" value="Unassembled WGS sequence"/>
</dbReference>
<dbReference type="InterPro" id="IPR053151">
    <property type="entry name" value="RNase_H-like"/>
</dbReference>
<dbReference type="PANTHER" id="PTHR47723:SF19">
    <property type="entry name" value="POLYNUCLEOTIDYL TRANSFERASE, RIBONUCLEASE H-LIKE SUPERFAMILY PROTEIN"/>
    <property type="match status" value="1"/>
</dbReference>
<organism evidence="2 3">
    <name type="scientific">Stylosanthes scabra</name>
    <dbReference type="NCBI Taxonomy" id="79078"/>
    <lineage>
        <taxon>Eukaryota</taxon>
        <taxon>Viridiplantae</taxon>
        <taxon>Streptophyta</taxon>
        <taxon>Embryophyta</taxon>
        <taxon>Tracheophyta</taxon>
        <taxon>Spermatophyta</taxon>
        <taxon>Magnoliopsida</taxon>
        <taxon>eudicotyledons</taxon>
        <taxon>Gunneridae</taxon>
        <taxon>Pentapetalae</taxon>
        <taxon>rosids</taxon>
        <taxon>fabids</taxon>
        <taxon>Fabales</taxon>
        <taxon>Fabaceae</taxon>
        <taxon>Papilionoideae</taxon>
        <taxon>50 kb inversion clade</taxon>
        <taxon>dalbergioids sensu lato</taxon>
        <taxon>Dalbergieae</taxon>
        <taxon>Pterocarpus clade</taxon>
        <taxon>Stylosanthes</taxon>
    </lineage>
</organism>
<accession>A0ABU6RP62</accession>
<comment type="caution">
    <text evidence="2">The sequence shown here is derived from an EMBL/GenBank/DDBJ whole genome shotgun (WGS) entry which is preliminary data.</text>
</comment>
<name>A0ABU6RP62_9FABA</name>
<feature type="region of interest" description="Disordered" evidence="1">
    <location>
        <begin position="1"/>
        <end position="29"/>
    </location>
</feature>
<sequence>MDFAGNHQNTSIQPTHLRNNQTIATWNPPTRDRIKCNTDGVYCDGADSGAIVAVFRNREGKLVTAHTAKIPASSALKSFYQAIKSNSNIAEITSILQDINSLKQGVQELGVTWVPRQANALAHQFAIYQRVMSSNVLWNQNEGRLEPEYNPINPYCNRKWRRCNSILSRGKTPQIPPQPPVVSDTNHAAACTSSRPCHRAAAIRLPPCLSCQFCLCWVRNGVIFPVLHPPLCVVQLTKLSSVMEGHAILAAGYVMVIFLLGHDPKSICKGIVQRMTLGWAQ</sequence>
<evidence type="ECO:0000313" key="2">
    <source>
        <dbReference type="EMBL" id="MED6125787.1"/>
    </source>
</evidence>
<dbReference type="PANTHER" id="PTHR47723">
    <property type="entry name" value="OS05G0353850 PROTEIN"/>
    <property type="match status" value="1"/>
</dbReference>
<evidence type="ECO:0008006" key="4">
    <source>
        <dbReference type="Google" id="ProtNLM"/>
    </source>
</evidence>
<reference evidence="2 3" key="1">
    <citation type="journal article" date="2023" name="Plants (Basel)">
        <title>Bridging the Gap: Combining Genomics and Transcriptomics Approaches to Understand Stylosanthes scabra, an Orphan Legume from the Brazilian Caatinga.</title>
        <authorList>
            <person name="Ferreira-Neto J.R.C."/>
            <person name="da Silva M.D."/>
            <person name="Binneck E."/>
            <person name="de Melo N.F."/>
            <person name="da Silva R.H."/>
            <person name="de Melo A.L.T.M."/>
            <person name="Pandolfi V."/>
            <person name="Bustamante F.O."/>
            <person name="Brasileiro-Vidal A.C."/>
            <person name="Benko-Iseppon A.M."/>
        </authorList>
    </citation>
    <scope>NUCLEOTIDE SEQUENCE [LARGE SCALE GENOMIC DNA]</scope>
    <source>
        <tissue evidence="2">Leaves</tissue>
    </source>
</reference>
<protein>
    <recommendedName>
        <fullName evidence="4">RNase H type-1 domain-containing protein</fullName>
    </recommendedName>
</protein>
<evidence type="ECO:0000256" key="1">
    <source>
        <dbReference type="SAM" id="MobiDB-lite"/>
    </source>
</evidence>
<dbReference type="EMBL" id="JASCZI010031051">
    <property type="protein sequence ID" value="MED6125787.1"/>
    <property type="molecule type" value="Genomic_DNA"/>
</dbReference>
<proteinExistence type="predicted"/>
<gene>
    <name evidence="2" type="ORF">PIB30_072004</name>
</gene>
<evidence type="ECO:0000313" key="3">
    <source>
        <dbReference type="Proteomes" id="UP001341840"/>
    </source>
</evidence>